<feature type="binding site" evidence="12">
    <location>
        <position position="660"/>
    </location>
    <ligand>
        <name>Zn(2+)</name>
        <dbReference type="ChEBI" id="CHEBI:29105"/>
    </ligand>
</feature>
<dbReference type="FunFam" id="3.30.980.10:FF:000004">
    <property type="entry name" value="Alanine--tRNA ligase, cytoplasmic"/>
    <property type="match status" value="1"/>
</dbReference>
<comment type="catalytic activity">
    <reaction evidence="12">
        <text>tRNA(Ala) + L-alanine + ATP = L-alanyl-tRNA(Ala) + AMP + diphosphate</text>
        <dbReference type="Rhea" id="RHEA:12540"/>
        <dbReference type="Rhea" id="RHEA-COMP:9657"/>
        <dbReference type="Rhea" id="RHEA-COMP:9923"/>
        <dbReference type="ChEBI" id="CHEBI:30616"/>
        <dbReference type="ChEBI" id="CHEBI:33019"/>
        <dbReference type="ChEBI" id="CHEBI:57972"/>
        <dbReference type="ChEBI" id="CHEBI:78442"/>
        <dbReference type="ChEBI" id="CHEBI:78497"/>
        <dbReference type="ChEBI" id="CHEBI:456215"/>
        <dbReference type="EC" id="6.1.1.7"/>
    </reaction>
</comment>
<evidence type="ECO:0000256" key="12">
    <source>
        <dbReference type="HAMAP-Rule" id="MF_00036"/>
    </source>
</evidence>
<dbReference type="Gene3D" id="3.10.310.40">
    <property type="match status" value="1"/>
</dbReference>
<evidence type="ECO:0000313" key="15">
    <source>
        <dbReference type="EMBL" id="SDB13926.1"/>
    </source>
</evidence>
<proteinExistence type="inferred from homology"/>
<dbReference type="InterPro" id="IPR018162">
    <property type="entry name" value="Ala-tRNA-ligase_IIc_anticod-bd"/>
</dbReference>
<feature type="binding site" evidence="12">
    <location>
        <position position="656"/>
    </location>
    <ligand>
        <name>Zn(2+)</name>
        <dbReference type="ChEBI" id="CHEBI:29105"/>
    </ligand>
</feature>
<dbReference type="InterPro" id="IPR050058">
    <property type="entry name" value="Ala-tRNA_ligase"/>
</dbReference>
<dbReference type="InterPro" id="IPR009000">
    <property type="entry name" value="Transl_B-barrel_sf"/>
</dbReference>
<dbReference type="AlphaFoldDB" id="A0A1G6AZU2"/>
<dbReference type="PRINTS" id="PR00980">
    <property type="entry name" value="TRNASYNTHALA"/>
</dbReference>
<keyword evidence="16" id="KW-1185">Reference proteome</keyword>
<accession>A0A1G6AZU2</accession>
<dbReference type="PANTHER" id="PTHR11777:SF9">
    <property type="entry name" value="ALANINE--TRNA LIGASE, CYTOPLASMIC"/>
    <property type="match status" value="1"/>
</dbReference>
<keyword evidence="12" id="KW-0963">Cytoplasm</keyword>
<dbReference type="GO" id="GO:0004813">
    <property type="term" value="F:alanine-tRNA ligase activity"/>
    <property type="evidence" value="ECO:0007669"/>
    <property type="project" value="UniProtKB-UniRule"/>
</dbReference>
<dbReference type="CDD" id="cd00673">
    <property type="entry name" value="AlaRS_core"/>
    <property type="match status" value="1"/>
</dbReference>
<evidence type="ECO:0000256" key="13">
    <source>
        <dbReference type="SAM" id="Coils"/>
    </source>
</evidence>
<dbReference type="PANTHER" id="PTHR11777">
    <property type="entry name" value="ALANYL-TRNA SYNTHETASE"/>
    <property type="match status" value="1"/>
</dbReference>
<dbReference type="EMBL" id="FMXN01000002">
    <property type="protein sequence ID" value="SDB13926.1"/>
    <property type="molecule type" value="Genomic_DNA"/>
</dbReference>
<dbReference type="InterPro" id="IPR003156">
    <property type="entry name" value="DHHA1_dom"/>
</dbReference>
<dbReference type="GO" id="GO:0005524">
    <property type="term" value="F:ATP binding"/>
    <property type="evidence" value="ECO:0007669"/>
    <property type="project" value="UniProtKB-UniRule"/>
</dbReference>
<dbReference type="Gene3D" id="3.30.54.20">
    <property type="match status" value="1"/>
</dbReference>
<evidence type="ECO:0000313" key="16">
    <source>
        <dbReference type="Proteomes" id="UP000199626"/>
    </source>
</evidence>
<gene>
    <name evidence="12" type="primary">alaS</name>
    <name evidence="15" type="ORF">SAMN02927930_00567</name>
</gene>
<dbReference type="InterPro" id="IPR002318">
    <property type="entry name" value="Ala-tRNA-lgiase_IIc"/>
</dbReference>
<dbReference type="STRING" id="1159017.SAMN02927930_00567"/>
<dbReference type="GO" id="GO:0005829">
    <property type="term" value="C:cytosol"/>
    <property type="evidence" value="ECO:0007669"/>
    <property type="project" value="TreeGrafter"/>
</dbReference>
<dbReference type="Gene3D" id="2.40.30.130">
    <property type="match status" value="1"/>
</dbReference>
<keyword evidence="8 12" id="KW-0067">ATP-binding</keyword>
<dbReference type="SUPFAM" id="SSF55186">
    <property type="entry name" value="ThrRS/AlaRS common domain"/>
    <property type="match status" value="1"/>
</dbReference>
<evidence type="ECO:0000256" key="5">
    <source>
        <dbReference type="ARBA" id="ARBA00022723"/>
    </source>
</evidence>
<dbReference type="NCBIfam" id="TIGR00344">
    <property type="entry name" value="alaS"/>
    <property type="match status" value="1"/>
</dbReference>
<feature type="binding site" evidence="12">
    <location>
        <position position="558"/>
    </location>
    <ligand>
        <name>Zn(2+)</name>
        <dbReference type="ChEBI" id="CHEBI:29105"/>
    </ligand>
</feature>
<keyword evidence="11 12" id="KW-0030">Aminoacyl-tRNA synthetase</keyword>
<evidence type="ECO:0000256" key="2">
    <source>
        <dbReference type="ARBA" id="ARBA00008226"/>
    </source>
</evidence>
<dbReference type="OrthoDB" id="9803884at2"/>
<feature type="coiled-coil region" evidence="13">
    <location>
        <begin position="722"/>
        <end position="786"/>
    </location>
</feature>
<sequence length="866" mass="95032">MHMTSAEIREAFLAFFAAKGHQRVPSASLIPGNDPTLLFTNAGMVPFKDVFLGDEQRDYTRAVSAQRCIRAGGKHNDLENVGYTARHHTFFEMLGNFSFGDYFKKEAIDFAWEFLTGKLQIPASKLWVTVYTEDDEAYDLWANHIGVPTDRISRIGAKDNFWSMGDTGPCGPCSEIFYDHGDDVWGGPPGTPEEDGDRYIEIWNLVFMQYNRQADGTLLPLPKPSVDTGMGLERIAAVMQHVHSNYEIDLFKALIHDAAEIIGTTDTSSQSLRVIADHIRSCSFLIADGVQPSNEGRGYVLRRIIRRAVRHGSMLGAEGTFFYRLVASLVRQMGDAYPELRSKQRIIEDALRREEEQFRKTLERGLAMLHDAIANLDGTVLPGDVVFKLYDTYGFPMDLTADIAREKELTIDEDGFQAAMEQQRQRAQQASSFGVDYNQRLKSSAQTEFSGYANDSDVATIVELFVDGESVTELAAGQKGIVVLSRTPFYAESGGQVGDTGKLTSQGVEFQVTDTQLIGKAIAHHGQATGKLTVGDTVSAQIDSERRESIKRNHTATHLLHAALRNVLGEHVVQKGSLVTAERLRFDFSHYEAVTAQQLDIIERQINEEILKNHPVEAQIMPIEQAQQAGAMALFGEKYDDDVRVLTIGAYSMELCGGTHVQRTGDIGVVRIVSEAGIASGVRRIEAVSGTGAVLFNLQQQQQLRQVAELLKTDSTHVGERLQQQLERSRQLERTIDELNQKLAAHAGSSLVDNALTIHGTRVIIAEVANIEAKALRNMVDDLKNQLQSGVVVLGLASDGKVSLIVGVTKDLTARVRAGDVVNVAAEKVGGKGGGRPDLAQAGGSDVKALPDALATAQAKLEELLR</sequence>
<dbReference type="Gene3D" id="3.30.930.10">
    <property type="entry name" value="Bira Bifunctional Protein, Domain 2"/>
    <property type="match status" value="1"/>
</dbReference>
<keyword evidence="5 12" id="KW-0479">Metal-binding</keyword>
<feature type="domain" description="Alanyl-transfer RNA synthetases family profile" evidence="14">
    <location>
        <begin position="3"/>
        <end position="699"/>
    </location>
</feature>
<dbReference type="InterPro" id="IPR045864">
    <property type="entry name" value="aa-tRNA-synth_II/BPL/LPL"/>
</dbReference>
<evidence type="ECO:0000256" key="11">
    <source>
        <dbReference type="ARBA" id="ARBA00023146"/>
    </source>
</evidence>
<dbReference type="InterPro" id="IPR018165">
    <property type="entry name" value="Ala-tRNA-synth_IIc_core"/>
</dbReference>
<keyword evidence="7 12" id="KW-0862">Zinc</keyword>
<dbReference type="Pfam" id="PF07973">
    <property type="entry name" value="tRNA_SAD"/>
    <property type="match status" value="1"/>
</dbReference>
<dbReference type="RefSeq" id="WP_092591535.1">
    <property type="nucleotide sequence ID" value="NZ_FMXN01000002.1"/>
</dbReference>
<name>A0A1G6AZU2_9GAMM</name>
<dbReference type="FunFam" id="3.10.310.40:FF:000001">
    <property type="entry name" value="Alanine--tRNA ligase"/>
    <property type="match status" value="1"/>
</dbReference>
<comment type="function">
    <text evidence="12">Catalyzes the attachment of alanine to tRNA(Ala) in a two-step reaction: alanine is first activated by ATP to form Ala-AMP and then transferred to the acceptor end of tRNA(Ala). Also edits incorrectly charged Ser-tRNA(Ala) and Gly-tRNA(Ala) via its editing domain.</text>
</comment>
<dbReference type="SMART" id="SM00863">
    <property type="entry name" value="tRNA_SAD"/>
    <property type="match status" value="1"/>
</dbReference>
<keyword evidence="3 12" id="KW-0820">tRNA-binding</keyword>
<keyword evidence="10 12" id="KW-0648">Protein biosynthesis</keyword>
<dbReference type="GO" id="GO:0000049">
    <property type="term" value="F:tRNA binding"/>
    <property type="evidence" value="ECO:0007669"/>
    <property type="project" value="UniProtKB-KW"/>
</dbReference>
<evidence type="ECO:0000256" key="9">
    <source>
        <dbReference type="ARBA" id="ARBA00022884"/>
    </source>
</evidence>
<evidence type="ECO:0000256" key="8">
    <source>
        <dbReference type="ARBA" id="ARBA00022840"/>
    </source>
</evidence>
<dbReference type="SUPFAM" id="SSF101353">
    <property type="entry name" value="Putative anticodon-binding domain of alanyl-tRNA synthetase (AlaRS)"/>
    <property type="match status" value="1"/>
</dbReference>
<evidence type="ECO:0000259" key="14">
    <source>
        <dbReference type="PROSITE" id="PS50860"/>
    </source>
</evidence>
<feature type="binding site" evidence="12">
    <location>
        <position position="554"/>
    </location>
    <ligand>
        <name>Zn(2+)</name>
        <dbReference type="ChEBI" id="CHEBI:29105"/>
    </ligand>
</feature>
<dbReference type="InterPro" id="IPR018164">
    <property type="entry name" value="Ala-tRNA-synth_IIc_N"/>
</dbReference>
<keyword evidence="13" id="KW-0175">Coiled coil</keyword>
<dbReference type="Proteomes" id="UP000199626">
    <property type="component" value="Unassembled WGS sequence"/>
</dbReference>
<comment type="subcellular location">
    <subcellularLocation>
        <location evidence="1 12">Cytoplasm</location>
    </subcellularLocation>
</comment>
<organism evidence="15 16">
    <name type="scientific">Pseudidiomarina indica</name>
    <dbReference type="NCBI Taxonomy" id="1159017"/>
    <lineage>
        <taxon>Bacteria</taxon>
        <taxon>Pseudomonadati</taxon>
        <taxon>Pseudomonadota</taxon>
        <taxon>Gammaproteobacteria</taxon>
        <taxon>Alteromonadales</taxon>
        <taxon>Idiomarinaceae</taxon>
        <taxon>Pseudidiomarina</taxon>
    </lineage>
</organism>
<evidence type="ECO:0000256" key="6">
    <source>
        <dbReference type="ARBA" id="ARBA00022741"/>
    </source>
</evidence>
<reference evidence="16" key="1">
    <citation type="submission" date="2016-10" db="EMBL/GenBank/DDBJ databases">
        <authorList>
            <person name="Varghese N."/>
            <person name="Submissions S."/>
        </authorList>
    </citation>
    <scope>NUCLEOTIDE SEQUENCE [LARGE SCALE GENOMIC DNA]</scope>
    <source>
        <strain evidence="16">CGMCC 1.10824</strain>
    </source>
</reference>
<dbReference type="GO" id="GO:0002161">
    <property type="term" value="F:aminoacyl-tRNA deacylase activity"/>
    <property type="evidence" value="ECO:0007669"/>
    <property type="project" value="TreeGrafter"/>
</dbReference>
<dbReference type="PROSITE" id="PS50860">
    <property type="entry name" value="AA_TRNA_LIGASE_II_ALA"/>
    <property type="match status" value="1"/>
</dbReference>
<dbReference type="HAMAP" id="MF_00036_B">
    <property type="entry name" value="Ala_tRNA_synth_B"/>
    <property type="match status" value="1"/>
</dbReference>
<comment type="domain">
    <text evidence="12">Consists of three domains; the N-terminal catalytic domain, the editing domain and the C-terminal C-Ala domain. The editing domain removes incorrectly charged amino acids, while the C-Ala domain, along with tRNA(Ala), serves as a bridge to cooperatively bring together the editing and aminoacylation centers thus stimulating deacylation of misacylated tRNAs.</text>
</comment>
<dbReference type="FunFam" id="3.30.930.10:FF:000004">
    <property type="entry name" value="Alanine--tRNA ligase"/>
    <property type="match status" value="1"/>
</dbReference>
<dbReference type="FunFam" id="3.30.54.20:FF:000001">
    <property type="entry name" value="Alanine--tRNA ligase"/>
    <property type="match status" value="1"/>
</dbReference>
<dbReference type="GO" id="GO:0008270">
    <property type="term" value="F:zinc ion binding"/>
    <property type="evidence" value="ECO:0007669"/>
    <property type="project" value="UniProtKB-UniRule"/>
</dbReference>
<protein>
    <recommendedName>
        <fullName evidence="12">Alanine--tRNA ligase</fullName>
        <ecNumber evidence="12">6.1.1.7</ecNumber>
    </recommendedName>
    <alternativeName>
        <fullName evidence="12">Alanyl-tRNA synthetase</fullName>
        <shortName evidence="12">AlaRS</shortName>
    </alternativeName>
</protein>
<comment type="cofactor">
    <cofactor evidence="12">
        <name>Zn(2+)</name>
        <dbReference type="ChEBI" id="CHEBI:29105"/>
    </cofactor>
    <text evidence="12">Binds 1 zinc ion per subunit.</text>
</comment>
<evidence type="ECO:0000256" key="10">
    <source>
        <dbReference type="ARBA" id="ARBA00022917"/>
    </source>
</evidence>
<evidence type="ECO:0000256" key="4">
    <source>
        <dbReference type="ARBA" id="ARBA00022598"/>
    </source>
</evidence>
<keyword evidence="6 12" id="KW-0547">Nucleotide-binding</keyword>
<evidence type="ECO:0000256" key="3">
    <source>
        <dbReference type="ARBA" id="ARBA00022555"/>
    </source>
</evidence>
<dbReference type="SUPFAM" id="SSF50447">
    <property type="entry name" value="Translation proteins"/>
    <property type="match status" value="1"/>
</dbReference>
<dbReference type="InterPro" id="IPR018163">
    <property type="entry name" value="Thr/Ala-tRNA-synth_IIc_edit"/>
</dbReference>
<dbReference type="GO" id="GO:0006419">
    <property type="term" value="P:alanyl-tRNA aminoacylation"/>
    <property type="evidence" value="ECO:0007669"/>
    <property type="project" value="UniProtKB-UniRule"/>
</dbReference>
<dbReference type="Gene3D" id="3.30.980.10">
    <property type="entry name" value="Threonyl-trna Synthetase, Chain A, domain 2"/>
    <property type="match status" value="1"/>
</dbReference>
<evidence type="ECO:0000256" key="1">
    <source>
        <dbReference type="ARBA" id="ARBA00004496"/>
    </source>
</evidence>
<dbReference type="Pfam" id="PF01411">
    <property type="entry name" value="tRNA-synt_2c"/>
    <property type="match status" value="1"/>
</dbReference>
<dbReference type="FunFam" id="2.40.30.130:FF:000001">
    <property type="entry name" value="Alanine--tRNA ligase"/>
    <property type="match status" value="1"/>
</dbReference>
<evidence type="ECO:0000256" key="7">
    <source>
        <dbReference type="ARBA" id="ARBA00022833"/>
    </source>
</evidence>
<dbReference type="Pfam" id="PF02272">
    <property type="entry name" value="DHHA1"/>
    <property type="match status" value="1"/>
</dbReference>
<dbReference type="InterPro" id="IPR023033">
    <property type="entry name" value="Ala_tRNA_ligase_euk/bac"/>
</dbReference>
<comment type="similarity">
    <text evidence="2 12">Belongs to the class-II aminoacyl-tRNA synthetase family.</text>
</comment>
<dbReference type="SUPFAM" id="SSF55681">
    <property type="entry name" value="Class II aaRS and biotin synthetases"/>
    <property type="match status" value="1"/>
</dbReference>
<dbReference type="Gene3D" id="6.10.250.550">
    <property type="match status" value="1"/>
</dbReference>
<dbReference type="GO" id="GO:0045892">
    <property type="term" value="P:negative regulation of DNA-templated transcription"/>
    <property type="evidence" value="ECO:0007669"/>
    <property type="project" value="TreeGrafter"/>
</dbReference>
<dbReference type="EC" id="6.1.1.7" evidence="12"/>
<keyword evidence="9 12" id="KW-0694">RNA-binding</keyword>
<keyword evidence="4 12" id="KW-0436">Ligase</keyword>
<dbReference type="InterPro" id="IPR012947">
    <property type="entry name" value="tRNA_SAD"/>
</dbReference>